<dbReference type="RefSeq" id="XP_008026828.1">
    <property type="nucleotide sequence ID" value="XM_008028637.1"/>
</dbReference>
<dbReference type="InterPro" id="IPR029063">
    <property type="entry name" value="SAM-dependent_MTases_sf"/>
</dbReference>
<protein>
    <recommendedName>
        <fullName evidence="8">O-methyltransferase</fullName>
    </recommendedName>
</protein>
<dbReference type="PANTHER" id="PTHR43712">
    <property type="entry name" value="PUTATIVE (AFU_ORTHOLOGUE AFUA_4G14580)-RELATED"/>
    <property type="match status" value="1"/>
</dbReference>
<dbReference type="InterPro" id="IPR036388">
    <property type="entry name" value="WH-like_DNA-bd_sf"/>
</dbReference>
<evidence type="ECO:0000313" key="6">
    <source>
        <dbReference type="EMBL" id="EOA85525.1"/>
    </source>
</evidence>
<evidence type="ECO:0000256" key="3">
    <source>
        <dbReference type="ARBA" id="ARBA00022691"/>
    </source>
</evidence>
<dbReference type="Pfam" id="PF08100">
    <property type="entry name" value="Dimerisation"/>
    <property type="match status" value="1"/>
</dbReference>
<keyword evidence="7" id="KW-1185">Reference proteome</keyword>
<reference evidence="6 7" key="1">
    <citation type="journal article" date="2012" name="PLoS Pathog.">
        <title>Diverse lifestyles and strategies of plant pathogenesis encoded in the genomes of eighteen Dothideomycetes fungi.</title>
        <authorList>
            <person name="Ohm R.A."/>
            <person name="Feau N."/>
            <person name="Henrissat B."/>
            <person name="Schoch C.L."/>
            <person name="Horwitz B.A."/>
            <person name="Barry K.W."/>
            <person name="Condon B.J."/>
            <person name="Copeland A.C."/>
            <person name="Dhillon B."/>
            <person name="Glaser F."/>
            <person name="Hesse C.N."/>
            <person name="Kosti I."/>
            <person name="LaButti K."/>
            <person name="Lindquist E.A."/>
            <person name="Lucas S."/>
            <person name="Salamov A.A."/>
            <person name="Bradshaw R.E."/>
            <person name="Ciuffetti L."/>
            <person name="Hamelin R.C."/>
            <person name="Kema G.H.J."/>
            <person name="Lawrence C."/>
            <person name="Scott J.A."/>
            <person name="Spatafora J.W."/>
            <person name="Turgeon B.G."/>
            <person name="de Wit P.J.G.M."/>
            <person name="Zhong S."/>
            <person name="Goodwin S.B."/>
            <person name="Grigoriev I.V."/>
        </authorList>
    </citation>
    <scope>NUCLEOTIDE SEQUENCE [LARGE SCALE GENOMIC DNA]</scope>
    <source>
        <strain evidence="7">28A</strain>
    </source>
</reference>
<dbReference type="Proteomes" id="UP000016935">
    <property type="component" value="Unassembled WGS sequence"/>
</dbReference>
<dbReference type="OrthoDB" id="2410195at2759"/>
<dbReference type="PANTHER" id="PTHR43712:SF12">
    <property type="entry name" value="STERIGMATOCYSTIN 8-O-METHYLTRANSFERASE"/>
    <property type="match status" value="1"/>
</dbReference>
<dbReference type="SUPFAM" id="SSF53335">
    <property type="entry name" value="S-adenosyl-L-methionine-dependent methyltransferases"/>
    <property type="match status" value="1"/>
</dbReference>
<dbReference type="InterPro" id="IPR016461">
    <property type="entry name" value="COMT-like"/>
</dbReference>
<dbReference type="HOGENOM" id="CLU_005533_1_3_1"/>
<proteinExistence type="predicted"/>
<organism evidence="6 7">
    <name type="scientific">Exserohilum turcicum (strain 28A)</name>
    <name type="common">Northern leaf blight fungus</name>
    <name type="synonym">Setosphaeria turcica</name>
    <dbReference type="NCBI Taxonomy" id="671987"/>
    <lineage>
        <taxon>Eukaryota</taxon>
        <taxon>Fungi</taxon>
        <taxon>Dikarya</taxon>
        <taxon>Ascomycota</taxon>
        <taxon>Pezizomycotina</taxon>
        <taxon>Dothideomycetes</taxon>
        <taxon>Pleosporomycetidae</taxon>
        <taxon>Pleosporales</taxon>
        <taxon>Pleosporineae</taxon>
        <taxon>Pleosporaceae</taxon>
        <taxon>Exserohilum</taxon>
    </lineage>
</organism>
<evidence type="ECO:0000256" key="2">
    <source>
        <dbReference type="ARBA" id="ARBA00022679"/>
    </source>
</evidence>
<gene>
    <name evidence="6" type="ORF">SETTUDRAFT_111787</name>
</gene>
<evidence type="ECO:0000256" key="1">
    <source>
        <dbReference type="ARBA" id="ARBA00022603"/>
    </source>
</evidence>
<dbReference type="Gene3D" id="1.10.10.10">
    <property type="entry name" value="Winged helix-like DNA-binding domain superfamily/Winged helix DNA-binding domain"/>
    <property type="match status" value="1"/>
</dbReference>
<name>R0IK91_EXST2</name>
<dbReference type="GO" id="GO:0032259">
    <property type="term" value="P:methylation"/>
    <property type="evidence" value="ECO:0007669"/>
    <property type="project" value="UniProtKB-KW"/>
</dbReference>
<dbReference type="Gene3D" id="3.40.50.150">
    <property type="entry name" value="Vaccinia Virus protein VP39"/>
    <property type="match status" value="1"/>
</dbReference>
<sequence length="460" mass="51734">MLAEEQSTLLQLAKQVQSLTTQIVNDLSEKNIPEPSFATDSSALPESPEHIDLRVRLNDKARDLLRLINGPKNDARTFVCYLYDLTAWQVACEFNFFEAIPENQSATIEEIAQRTGIDQDRAARFLRMLCSDRVFEETEKDVFRHTSRSILYLHDTQWRDVMHYQLDEFFKAASETSESIKQSPTVVNGQTNAFVTRHGKSLFEYYKHDPKRAARFASAMAGVSRLERHFGILRDSFPWGQISGRKVIDVGGGSGHMSVNLARTFPNLELIVQDSLSMLSSASQNDFSDLNGRVTFMPHDFFSPQPVTGAAAYLLRYITHNWSDEDCIRIFRALVPALEKSPAGTPLLINDVVLPALGEASLYQENRMRQVDIMMMLVLGAKQRTEEEFGRLLSNADTRFKIKSIHGKGNMSLIEAYLDVEDSRESALPADAADLGLEPFAAQQHVDALSTSSKRSGARM</sequence>
<dbReference type="PROSITE" id="PS51683">
    <property type="entry name" value="SAM_OMT_II"/>
    <property type="match status" value="1"/>
</dbReference>
<evidence type="ECO:0008006" key="8">
    <source>
        <dbReference type="Google" id="ProtNLM"/>
    </source>
</evidence>
<keyword evidence="1" id="KW-0489">Methyltransferase</keyword>
<dbReference type="InterPro" id="IPR001077">
    <property type="entry name" value="COMT_C"/>
</dbReference>
<feature type="domain" description="O-methyltransferase C-terminal" evidence="4">
    <location>
        <begin position="187"/>
        <end position="396"/>
    </location>
</feature>
<dbReference type="SUPFAM" id="SSF46785">
    <property type="entry name" value="Winged helix' DNA-binding domain"/>
    <property type="match status" value="1"/>
</dbReference>
<accession>R0IK91</accession>
<dbReference type="GeneID" id="19395509"/>
<reference evidence="6 7" key="2">
    <citation type="journal article" date="2013" name="PLoS Genet.">
        <title>Comparative genome structure, secondary metabolite, and effector coding capacity across Cochliobolus pathogens.</title>
        <authorList>
            <person name="Condon B.J."/>
            <person name="Leng Y."/>
            <person name="Wu D."/>
            <person name="Bushley K.E."/>
            <person name="Ohm R.A."/>
            <person name="Otillar R."/>
            <person name="Martin J."/>
            <person name="Schackwitz W."/>
            <person name="Grimwood J."/>
            <person name="MohdZainudin N."/>
            <person name="Xue C."/>
            <person name="Wang R."/>
            <person name="Manning V.A."/>
            <person name="Dhillon B."/>
            <person name="Tu Z.J."/>
            <person name="Steffenson B.J."/>
            <person name="Salamov A."/>
            <person name="Sun H."/>
            <person name="Lowry S."/>
            <person name="LaButti K."/>
            <person name="Han J."/>
            <person name="Copeland A."/>
            <person name="Lindquist E."/>
            <person name="Barry K."/>
            <person name="Schmutz J."/>
            <person name="Baker S.E."/>
            <person name="Ciuffetti L.M."/>
            <person name="Grigoriev I.V."/>
            <person name="Zhong S."/>
            <person name="Turgeon B.G."/>
        </authorList>
    </citation>
    <scope>NUCLEOTIDE SEQUENCE [LARGE SCALE GENOMIC DNA]</scope>
    <source>
        <strain evidence="7">28A</strain>
    </source>
</reference>
<dbReference type="GO" id="GO:0046983">
    <property type="term" value="F:protein dimerization activity"/>
    <property type="evidence" value="ECO:0007669"/>
    <property type="project" value="InterPro"/>
</dbReference>
<feature type="domain" description="O-methyltransferase dimerisation" evidence="5">
    <location>
        <begin position="87"/>
        <end position="154"/>
    </location>
</feature>
<dbReference type="Pfam" id="PF00891">
    <property type="entry name" value="Methyltransf_2"/>
    <property type="match status" value="1"/>
</dbReference>
<keyword evidence="2" id="KW-0808">Transferase</keyword>
<dbReference type="EMBL" id="KB908692">
    <property type="protein sequence ID" value="EOA85525.1"/>
    <property type="molecule type" value="Genomic_DNA"/>
</dbReference>
<dbReference type="GO" id="GO:0008171">
    <property type="term" value="F:O-methyltransferase activity"/>
    <property type="evidence" value="ECO:0007669"/>
    <property type="project" value="InterPro"/>
</dbReference>
<evidence type="ECO:0000259" key="5">
    <source>
        <dbReference type="Pfam" id="PF08100"/>
    </source>
</evidence>
<dbReference type="InterPro" id="IPR012967">
    <property type="entry name" value="COMT_dimerisation"/>
</dbReference>
<evidence type="ECO:0000313" key="7">
    <source>
        <dbReference type="Proteomes" id="UP000016935"/>
    </source>
</evidence>
<dbReference type="AlphaFoldDB" id="R0IK91"/>
<dbReference type="eggNOG" id="KOG3178">
    <property type="taxonomic scope" value="Eukaryota"/>
</dbReference>
<evidence type="ECO:0000259" key="4">
    <source>
        <dbReference type="Pfam" id="PF00891"/>
    </source>
</evidence>
<dbReference type="InterPro" id="IPR036390">
    <property type="entry name" value="WH_DNA-bd_sf"/>
</dbReference>
<keyword evidence="3" id="KW-0949">S-adenosyl-L-methionine</keyword>